<sequence length="58" mass="6621">MNWTAYAALHEFFALCLYLHSGRIYRCTASSLSHFLECAPRRMAICDNGTFFRGLTAN</sequence>
<accession>A0A0W8FGU9</accession>
<evidence type="ECO:0000313" key="1">
    <source>
        <dbReference type="EMBL" id="KUG20125.1"/>
    </source>
</evidence>
<comment type="caution">
    <text evidence="1">The sequence shown here is derived from an EMBL/GenBank/DDBJ whole genome shotgun (WGS) entry which is preliminary data.</text>
</comment>
<reference evidence="1" key="1">
    <citation type="journal article" date="2015" name="Proc. Natl. Acad. Sci. U.S.A.">
        <title>Networks of energetic and metabolic interactions define dynamics in microbial communities.</title>
        <authorList>
            <person name="Embree M."/>
            <person name="Liu J.K."/>
            <person name="Al-Bassam M.M."/>
            <person name="Zengler K."/>
        </authorList>
    </citation>
    <scope>NUCLEOTIDE SEQUENCE</scope>
</reference>
<protein>
    <submittedName>
        <fullName evidence="1">Uncharacterized protein</fullName>
    </submittedName>
</protein>
<dbReference type="AlphaFoldDB" id="A0A0W8FGU9"/>
<name>A0A0W8FGU9_9ZZZZ</name>
<dbReference type="EMBL" id="LNQE01001223">
    <property type="protein sequence ID" value="KUG20125.1"/>
    <property type="molecule type" value="Genomic_DNA"/>
</dbReference>
<gene>
    <name evidence="1" type="ORF">ASZ90_010148</name>
</gene>
<proteinExistence type="predicted"/>
<organism evidence="1">
    <name type="scientific">hydrocarbon metagenome</name>
    <dbReference type="NCBI Taxonomy" id="938273"/>
    <lineage>
        <taxon>unclassified sequences</taxon>
        <taxon>metagenomes</taxon>
        <taxon>ecological metagenomes</taxon>
    </lineage>
</organism>